<evidence type="ECO:0000313" key="3">
    <source>
        <dbReference type="EMBL" id="CAE7229893.1"/>
    </source>
</evidence>
<accession>A0A812KHX2</accession>
<dbReference type="GO" id="GO:0004672">
    <property type="term" value="F:protein kinase activity"/>
    <property type="evidence" value="ECO:0007669"/>
    <property type="project" value="InterPro"/>
</dbReference>
<protein>
    <recommendedName>
        <fullName evidence="2">Protein kinase domain-containing protein</fullName>
    </recommendedName>
</protein>
<dbReference type="PROSITE" id="PS50011">
    <property type="entry name" value="PROTEIN_KINASE_DOM"/>
    <property type="match status" value="1"/>
</dbReference>
<dbReference type="EMBL" id="CAJNIZ010004191">
    <property type="protein sequence ID" value="CAE7229893.1"/>
    <property type="molecule type" value="Genomic_DNA"/>
</dbReference>
<feature type="region of interest" description="Disordered" evidence="1">
    <location>
        <begin position="74"/>
        <end position="103"/>
    </location>
</feature>
<feature type="compositionally biased region" description="Polar residues" evidence="1">
    <location>
        <begin position="39"/>
        <end position="53"/>
    </location>
</feature>
<dbReference type="Proteomes" id="UP000649617">
    <property type="component" value="Unassembled WGS sequence"/>
</dbReference>
<feature type="domain" description="Protein kinase" evidence="2">
    <location>
        <begin position="143"/>
        <end position="350"/>
    </location>
</feature>
<proteinExistence type="predicted"/>
<dbReference type="InterPro" id="IPR000719">
    <property type="entry name" value="Prot_kinase_dom"/>
</dbReference>
<dbReference type="GO" id="GO:0005524">
    <property type="term" value="F:ATP binding"/>
    <property type="evidence" value="ECO:0007669"/>
    <property type="project" value="InterPro"/>
</dbReference>
<dbReference type="Gene3D" id="1.10.510.10">
    <property type="entry name" value="Transferase(Phosphotransferase) domain 1"/>
    <property type="match status" value="1"/>
</dbReference>
<evidence type="ECO:0000256" key="1">
    <source>
        <dbReference type="SAM" id="MobiDB-lite"/>
    </source>
</evidence>
<name>A0A812KHX2_SYMPI</name>
<dbReference type="OrthoDB" id="443619at2759"/>
<dbReference type="AlphaFoldDB" id="A0A812KHX2"/>
<dbReference type="SUPFAM" id="SSF56112">
    <property type="entry name" value="Protein kinase-like (PK-like)"/>
    <property type="match status" value="1"/>
</dbReference>
<evidence type="ECO:0000313" key="4">
    <source>
        <dbReference type="Proteomes" id="UP000649617"/>
    </source>
</evidence>
<gene>
    <name evidence="3" type="ORF">SPIL2461_LOCUS3437</name>
</gene>
<dbReference type="InterPro" id="IPR011009">
    <property type="entry name" value="Kinase-like_dom_sf"/>
</dbReference>
<dbReference type="Pfam" id="PF06293">
    <property type="entry name" value="Kdo"/>
    <property type="match status" value="1"/>
</dbReference>
<sequence length="350" mass="38229">MLLLPHTPHAPQSPTLSCASPLSVSPLHSLLPTPTGSPFSSPRGSPYSPNTSPIPIRPCQGYLSRSAGQLPAAPLPFPSLLAQRPPSPSESPSCQGGGAKELSGRNSFEVRDFSLGMMVFDPANPALRAQLLATLGASPQSTFEAMRGFHGGMNEGIWFVKGGGETLVLKLVKFDRFAPPQLVEERMFTKLFQELPGITEDPNVAFPFKVLRLLGRNNVRKHDLIVMKKAPGKSLDHVISEKWRRGKKAELNKIFGKVGECMASFHRRYGGRQHNDAGTQNILWDEETQHVTFIDLGCMGNKSNKTDVQRLSQVVKNLSRCAAYGPDLVAAVSHFQEGYNHAMQAKPAKE</sequence>
<feature type="region of interest" description="Disordered" evidence="1">
    <location>
        <begin position="29"/>
        <end position="60"/>
    </location>
</feature>
<keyword evidence="4" id="KW-1185">Reference proteome</keyword>
<evidence type="ECO:0000259" key="2">
    <source>
        <dbReference type="PROSITE" id="PS50011"/>
    </source>
</evidence>
<comment type="caution">
    <text evidence="3">The sequence shown here is derived from an EMBL/GenBank/DDBJ whole genome shotgun (WGS) entry which is preliminary data.</text>
</comment>
<organism evidence="3 4">
    <name type="scientific">Symbiodinium pilosum</name>
    <name type="common">Dinoflagellate</name>
    <dbReference type="NCBI Taxonomy" id="2952"/>
    <lineage>
        <taxon>Eukaryota</taxon>
        <taxon>Sar</taxon>
        <taxon>Alveolata</taxon>
        <taxon>Dinophyceae</taxon>
        <taxon>Suessiales</taxon>
        <taxon>Symbiodiniaceae</taxon>
        <taxon>Symbiodinium</taxon>
    </lineage>
</organism>
<feature type="compositionally biased region" description="Low complexity" evidence="1">
    <location>
        <begin position="29"/>
        <end position="38"/>
    </location>
</feature>
<reference evidence="3" key="1">
    <citation type="submission" date="2021-02" db="EMBL/GenBank/DDBJ databases">
        <authorList>
            <person name="Dougan E. K."/>
            <person name="Rhodes N."/>
            <person name="Thang M."/>
            <person name="Chan C."/>
        </authorList>
    </citation>
    <scope>NUCLEOTIDE SEQUENCE</scope>
</reference>